<dbReference type="PROSITE" id="PS50850">
    <property type="entry name" value="MFS"/>
    <property type="match status" value="1"/>
</dbReference>
<dbReference type="PANTHER" id="PTHR23512:SF3">
    <property type="entry name" value="MAJOR FACILITATOR SUPERFAMILY DOMAIN-CONTAINING PROTEIN 1"/>
    <property type="match status" value="1"/>
</dbReference>
<feature type="transmembrane region" description="Helical" evidence="8">
    <location>
        <begin position="366"/>
        <end position="386"/>
    </location>
</feature>
<gene>
    <name evidence="10" type="ORF">PSON_ATCC_30995.1.T0370115</name>
</gene>
<dbReference type="AlphaFoldDB" id="A0A8S1MT32"/>
<evidence type="ECO:0000256" key="4">
    <source>
        <dbReference type="ARBA" id="ARBA00022692"/>
    </source>
</evidence>
<comment type="similarity">
    <text evidence="2">Belongs to the major facilitator superfamily.</text>
</comment>
<dbReference type="InterPro" id="IPR011701">
    <property type="entry name" value="MFS"/>
</dbReference>
<keyword evidence="11" id="KW-1185">Reference proteome</keyword>
<dbReference type="EMBL" id="CAJJDN010000037">
    <property type="protein sequence ID" value="CAD8078104.1"/>
    <property type="molecule type" value="Genomic_DNA"/>
</dbReference>
<dbReference type="InterPro" id="IPR020846">
    <property type="entry name" value="MFS_dom"/>
</dbReference>
<dbReference type="Proteomes" id="UP000692954">
    <property type="component" value="Unassembled WGS sequence"/>
</dbReference>
<organism evidence="10 11">
    <name type="scientific">Paramecium sonneborni</name>
    <dbReference type="NCBI Taxonomy" id="65129"/>
    <lineage>
        <taxon>Eukaryota</taxon>
        <taxon>Sar</taxon>
        <taxon>Alveolata</taxon>
        <taxon>Ciliophora</taxon>
        <taxon>Intramacronucleata</taxon>
        <taxon>Oligohymenophorea</taxon>
        <taxon>Peniculida</taxon>
        <taxon>Parameciidae</taxon>
        <taxon>Paramecium</taxon>
    </lineage>
</organism>
<feature type="transmembrane region" description="Helical" evidence="8">
    <location>
        <begin position="90"/>
        <end position="110"/>
    </location>
</feature>
<dbReference type="Pfam" id="PF07690">
    <property type="entry name" value="MFS_1"/>
    <property type="match status" value="2"/>
</dbReference>
<evidence type="ECO:0000256" key="5">
    <source>
        <dbReference type="ARBA" id="ARBA00022989"/>
    </source>
</evidence>
<feature type="transmembrane region" description="Helical" evidence="8">
    <location>
        <begin position="59"/>
        <end position="78"/>
    </location>
</feature>
<keyword evidence="6 8" id="KW-0472">Membrane</keyword>
<feature type="transmembrane region" description="Helical" evidence="8">
    <location>
        <begin position="17"/>
        <end position="39"/>
    </location>
</feature>
<reference evidence="10" key="1">
    <citation type="submission" date="2021-01" db="EMBL/GenBank/DDBJ databases">
        <authorList>
            <consortium name="Genoscope - CEA"/>
            <person name="William W."/>
        </authorList>
    </citation>
    <scope>NUCLEOTIDE SEQUENCE</scope>
</reference>
<proteinExistence type="inferred from homology"/>
<dbReference type="PANTHER" id="PTHR23512">
    <property type="entry name" value="MAJOR FACILITATOR SUPERFAMILY DOMAIN-CONTAINING PROTEIN 1"/>
    <property type="match status" value="1"/>
</dbReference>
<evidence type="ECO:0000256" key="2">
    <source>
        <dbReference type="ARBA" id="ARBA00008335"/>
    </source>
</evidence>
<evidence type="ECO:0000313" key="11">
    <source>
        <dbReference type="Proteomes" id="UP000692954"/>
    </source>
</evidence>
<feature type="transmembrane region" description="Helical" evidence="8">
    <location>
        <begin position="182"/>
        <end position="204"/>
    </location>
</feature>
<feature type="transmembrane region" description="Helical" evidence="8">
    <location>
        <begin position="295"/>
        <end position="316"/>
    </location>
</feature>
<keyword evidence="4 8" id="KW-0812">Transmembrane</keyword>
<comment type="subcellular location">
    <subcellularLocation>
        <location evidence="1">Endomembrane system</location>
        <topology evidence="1">Multi-pass membrane protein</topology>
    </subcellularLocation>
</comment>
<keyword evidence="3" id="KW-0813">Transport</keyword>
<dbReference type="OrthoDB" id="424834at2759"/>
<sequence length="509" mass="57483">MRECFPFLNKCHYKYRWGVLGFCIWLVLGAFYCFDIPTSLHNTLQTHFSDIMTAEAFELYYGGLYSLYSFANIFLPFISGKIRDQKGDRIVLILMVVLVMIGQLIFVYGVHLKSFMIMYLGRIISGWGIESVVPTQTSFISPYFKDDYLGFAVGLNEFFATLGSILTMYLCPKLALEYGLLVAVSSGIFFNSFSLICGIITVILDKHAEKHLLDQVNYDQVKYSVLRSSENRSPRQSGANKKLGINNDKDNNNDQNIQGNIIEVDENQLINQNGVDGQIISQPDVIQAVEMFPKIFWFVSWCYALIYSSVLGFINISVGLLSERWFGVTEESEIEAGFVVSIMWFITGLFTPLFGSYTDKYGQRSLLLVFASLLCTFSHLMIWYVFPFLSLILLGTSLALAFASAWTGIVFLVRPDTLGKAYALVIAVYNFTFTLVPLAVGALRAYYGTYFYSQIMLSILGAIAFILSIFIYQLDKNQENILDGNGQYAISATSLEKNFPNENAHLKED</sequence>
<feature type="transmembrane region" description="Helical" evidence="8">
    <location>
        <begin position="116"/>
        <end position="136"/>
    </location>
</feature>
<comment type="caution">
    <text evidence="10">The sequence shown here is derived from an EMBL/GenBank/DDBJ whole genome shotgun (WGS) entry which is preliminary data.</text>
</comment>
<feature type="transmembrane region" description="Helical" evidence="8">
    <location>
        <begin position="449"/>
        <end position="472"/>
    </location>
</feature>
<feature type="region of interest" description="Disordered" evidence="7">
    <location>
        <begin position="227"/>
        <end position="256"/>
    </location>
</feature>
<feature type="transmembrane region" description="Helical" evidence="8">
    <location>
        <begin position="421"/>
        <end position="443"/>
    </location>
</feature>
<dbReference type="InterPro" id="IPR052187">
    <property type="entry name" value="MFSD1"/>
</dbReference>
<evidence type="ECO:0000256" key="3">
    <source>
        <dbReference type="ARBA" id="ARBA00022448"/>
    </source>
</evidence>
<dbReference type="GO" id="GO:0022857">
    <property type="term" value="F:transmembrane transporter activity"/>
    <property type="evidence" value="ECO:0007669"/>
    <property type="project" value="InterPro"/>
</dbReference>
<evidence type="ECO:0000313" key="10">
    <source>
        <dbReference type="EMBL" id="CAD8078104.1"/>
    </source>
</evidence>
<feature type="transmembrane region" description="Helical" evidence="8">
    <location>
        <begin position="148"/>
        <end position="170"/>
    </location>
</feature>
<feature type="transmembrane region" description="Helical" evidence="8">
    <location>
        <begin position="336"/>
        <end position="354"/>
    </location>
</feature>
<evidence type="ECO:0000256" key="6">
    <source>
        <dbReference type="ARBA" id="ARBA00023136"/>
    </source>
</evidence>
<dbReference type="GO" id="GO:0012505">
    <property type="term" value="C:endomembrane system"/>
    <property type="evidence" value="ECO:0007669"/>
    <property type="project" value="UniProtKB-SubCell"/>
</dbReference>
<accession>A0A8S1MT32</accession>
<evidence type="ECO:0000256" key="8">
    <source>
        <dbReference type="SAM" id="Phobius"/>
    </source>
</evidence>
<protein>
    <recommendedName>
        <fullName evidence="9">Major facilitator superfamily (MFS) profile domain-containing protein</fullName>
    </recommendedName>
</protein>
<evidence type="ECO:0000256" key="7">
    <source>
        <dbReference type="SAM" id="MobiDB-lite"/>
    </source>
</evidence>
<feature type="transmembrane region" description="Helical" evidence="8">
    <location>
        <begin position="392"/>
        <end position="414"/>
    </location>
</feature>
<evidence type="ECO:0000259" key="9">
    <source>
        <dbReference type="PROSITE" id="PS50850"/>
    </source>
</evidence>
<feature type="domain" description="Major facilitator superfamily (MFS) profile" evidence="9">
    <location>
        <begin position="22"/>
        <end position="476"/>
    </location>
</feature>
<keyword evidence="5 8" id="KW-1133">Transmembrane helix</keyword>
<evidence type="ECO:0000256" key="1">
    <source>
        <dbReference type="ARBA" id="ARBA00004127"/>
    </source>
</evidence>
<name>A0A8S1MT32_9CILI</name>